<reference evidence="1 2" key="1">
    <citation type="submission" date="2022-11" db="EMBL/GenBank/DDBJ databases">
        <title>Spartinivicinus poritis sp. nov., isolated from scleractinian coral Porites lutea.</title>
        <authorList>
            <person name="Zhang G."/>
            <person name="Cai L."/>
            <person name="Wei Q."/>
        </authorList>
    </citation>
    <scope>NUCLEOTIDE SEQUENCE [LARGE SCALE GENOMIC DNA]</scope>
    <source>
        <strain evidence="1 2">A2-2</strain>
    </source>
</reference>
<sequence>MAETLPITDNTRFSRLRKCASYDKAVINQILDAGILCFFRRGILDVYS</sequence>
<evidence type="ECO:0000313" key="2">
    <source>
        <dbReference type="Proteomes" id="UP001528823"/>
    </source>
</evidence>
<dbReference type="Proteomes" id="UP001528823">
    <property type="component" value="Unassembled WGS sequence"/>
</dbReference>
<dbReference type="RefSeq" id="WP_274690174.1">
    <property type="nucleotide sequence ID" value="NZ_JAPMOU010000025.1"/>
</dbReference>
<keyword evidence="2" id="KW-1185">Reference proteome</keyword>
<organism evidence="1 2">
    <name type="scientific">Spartinivicinus poritis</name>
    <dbReference type="NCBI Taxonomy" id="2994640"/>
    <lineage>
        <taxon>Bacteria</taxon>
        <taxon>Pseudomonadati</taxon>
        <taxon>Pseudomonadota</taxon>
        <taxon>Gammaproteobacteria</taxon>
        <taxon>Oceanospirillales</taxon>
        <taxon>Zooshikellaceae</taxon>
        <taxon>Spartinivicinus</taxon>
    </lineage>
</organism>
<evidence type="ECO:0008006" key="3">
    <source>
        <dbReference type="Google" id="ProtNLM"/>
    </source>
</evidence>
<name>A0ABT5UBT6_9GAMM</name>
<comment type="caution">
    <text evidence="1">The sequence shown here is derived from an EMBL/GenBank/DDBJ whole genome shotgun (WGS) entry which is preliminary data.</text>
</comment>
<dbReference type="EMBL" id="JAPMOU010000025">
    <property type="protein sequence ID" value="MDE1463840.1"/>
    <property type="molecule type" value="Genomic_DNA"/>
</dbReference>
<evidence type="ECO:0000313" key="1">
    <source>
        <dbReference type="EMBL" id="MDE1463840.1"/>
    </source>
</evidence>
<protein>
    <recommendedName>
        <fullName evidence="3">Ribosomal protein S14</fullName>
    </recommendedName>
</protein>
<gene>
    <name evidence="1" type="ORF">ORQ98_17955</name>
</gene>
<accession>A0ABT5UBT6</accession>
<proteinExistence type="predicted"/>